<evidence type="ECO:0000313" key="2">
    <source>
        <dbReference type="EMBL" id="ORX50464.1"/>
    </source>
</evidence>
<accession>A0A1X2GC76</accession>
<dbReference type="GO" id="GO:0005886">
    <property type="term" value="C:plasma membrane"/>
    <property type="evidence" value="ECO:0007669"/>
    <property type="project" value="TreeGrafter"/>
</dbReference>
<dbReference type="Pfam" id="PF06911">
    <property type="entry name" value="Senescence"/>
    <property type="match status" value="1"/>
</dbReference>
<comment type="caution">
    <text evidence="2">The sequence shown here is derived from an EMBL/GenBank/DDBJ whole genome shotgun (WGS) entry which is preliminary data.</text>
</comment>
<dbReference type="PANTHER" id="PTHR21068">
    <property type="entry name" value="SPARTIN"/>
    <property type="match status" value="1"/>
</dbReference>
<evidence type="ECO:0000259" key="1">
    <source>
        <dbReference type="Pfam" id="PF06911"/>
    </source>
</evidence>
<protein>
    <recommendedName>
        <fullName evidence="1">Senescence domain-containing protein</fullName>
    </recommendedName>
</protein>
<dbReference type="AlphaFoldDB" id="A0A1X2GC76"/>
<dbReference type="PANTHER" id="PTHR21068:SF43">
    <property type="entry name" value="SPARTIN"/>
    <property type="match status" value="1"/>
</dbReference>
<dbReference type="STRING" id="101127.A0A1X2GC76"/>
<evidence type="ECO:0000313" key="3">
    <source>
        <dbReference type="Proteomes" id="UP000242146"/>
    </source>
</evidence>
<keyword evidence="3" id="KW-1185">Reference proteome</keyword>
<name>A0A1X2GC76_9FUNG</name>
<sequence length="440" mass="48889">MDFIHHFDPSPLTLLCTVHHVSIISVQSDTKENWVGDQFTVEFYATTYESVILHCHPVSKAPCAASPKQANESILTITIPSQSQAHLQDQTILHLPAADGKAWCLDCSASDPEELATLEDVLTYFIKYENPHQIRNTLAMMDPASCQITQVIAENVYMDPPDANSEGEQVSNDDDFITTRENYYGQKLPVTMDDNVFKDGLELRKVRLIYKTSKCMDVGSDWIARGLVRAGDTIANYIQTGTKSVQETVEPANNQIVLSSKERYYIDVFYGMATMAGGLAARWFGQLFNTTSDHVNEFCGGSFHIPSPQTQLGNAAVQAAGRIMEGTVIAAGTVYAASRDSLIDVIGQKYGHDASYLAEKLLGRHREERGQDVLVYFDHQGISRRVMVQPYPQDMPSNADDSQLSMSVDGQDERHVMFDVKELTSMDTTSDTKEPVLVHV</sequence>
<dbReference type="InterPro" id="IPR009686">
    <property type="entry name" value="Senescence/spartin_C"/>
</dbReference>
<feature type="domain" description="Senescence" evidence="1">
    <location>
        <begin position="216"/>
        <end position="389"/>
    </location>
</feature>
<dbReference type="EMBL" id="MCGT01000023">
    <property type="protein sequence ID" value="ORX50464.1"/>
    <property type="molecule type" value="Genomic_DNA"/>
</dbReference>
<gene>
    <name evidence="2" type="ORF">DM01DRAFT_1337640</name>
</gene>
<reference evidence="2 3" key="1">
    <citation type="submission" date="2016-07" db="EMBL/GenBank/DDBJ databases">
        <title>Pervasive Adenine N6-methylation of Active Genes in Fungi.</title>
        <authorList>
            <consortium name="DOE Joint Genome Institute"/>
            <person name="Mondo S.J."/>
            <person name="Dannebaum R.O."/>
            <person name="Kuo R.C."/>
            <person name="Labutti K."/>
            <person name="Haridas S."/>
            <person name="Kuo A."/>
            <person name="Salamov A."/>
            <person name="Ahrendt S.R."/>
            <person name="Lipzen A."/>
            <person name="Sullivan W."/>
            <person name="Andreopoulos W.B."/>
            <person name="Clum A."/>
            <person name="Lindquist E."/>
            <person name="Daum C."/>
            <person name="Ramamoorthy G.K."/>
            <person name="Gryganskyi A."/>
            <person name="Culley D."/>
            <person name="Magnuson J.K."/>
            <person name="James T.Y."/>
            <person name="O'Malley M.A."/>
            <person name="Stajich J.E."/>
            <person name="Spatafora J.W."/>
            <person name="Visel A."/>
            <person name="Grigoriev I.V."/>
        </authorList>
    </citation>
    <scope>NUCLEOTIDE SEQUENCE [LARGE SCALE GENOMIC DNA]</scope>
    <source>
        <strain evidence="2 3">NRRL 3301</strain>
    </source>
</reference>
<dbReference type="OrthoDB" id="20821at2759"/>
<proteinExistence type="predicted"/>
<dbReference type="Proteomes" id="UP000242146">
    <property type="component" value="Unassembled WGS sequence"/>
</dbReference>
<dbReference type="InterPro" id="IPR045036">
    <property type="entry name" value="Spartin-like"/>
</dbReference>
<organism evidence="2 3">
    <name type="scientific">Hesseltinella vesiculosa</name>
    <dbReference type="NCBI Taxonomy" id="101127"/>
    <lineage>
        <taxon>Eukaryota</taxon>
        <taxon>Fungi</taxon>
        <taxon>Fungi incertae sedis</taxon>
        <taxon>Mucoromycota</taxon>
        <taxon>Mucoromycotina</taxon>
        <taxon>Mucoromycetes</taxon>
        <taxon>Mucorales</taxon>
        <taxon>Cunninghamellaceae</taxon>
        <taxon>Hesseltinella</taxon>
    </lineage>
</organism>